<dbReference type="Pfam" id="PF13376">
    <property type="entry name" value="OmdA"/>
    <property type="match status" value="1"/>
</dbReference>
<evidence type="ECO:0000313" key="3">
    <source>
        <dbReference type="Proteomes" id="UP000294535"/>
    </source>
</evidence>
<organism evidence="2 3">
    <name type="scientific">Algoriphagus boseongensis</name>
    <dbReference type="NCBI Taxonomy" id="1442587"/>
    <lineage>
        <taxon>Bacteria</taxon>
        <taxon>Pseudomonadati</taxon>
        <taxon>Bacteroidota</taxon>
        <taxon>Cytophagia</taxon>
        <taxon>Cytophagales</taxon>
        <taxon>Cyclobacteriaceae</taxon>
        <taxon>Algoriphagus</taxon>
    </lineage>
</organism>
<accession>A0A4R6T5X7</accession>
<dbReference type="InterPro" id="IPR016786">
    <property type="entry name" value="YdeI_bac"/>
</dbReference>
<evidence type="ECO:0000259" key="1">
    <source>
        <dbReference type="Pfam" id="PF08818"/>
    </source>
</evidence>
<gene>
    <name evidence="2" type="ORF">DFQ04_2973</name>
</gene>
<keyword evidence="3" id="KW-1185">Reference proteome</keyword>
<name>A0A4R6T5X7_9BACT</name>
<protein>
    <submittedName>
        <fullName evidence="2">Uncharacterized protein YdeI (YjbR/CyaY-like superfamily)</fullName>
    </submittedName>
</protein>
<dbReference type="RefSeq" id="WP_133557173.1">
    <property type="nucleotide sequence ID" value="NZ_SNYF01000008.1"/>
</dbReference>
<comment type="caution">
    <text evidence="2">The sequence shown here is derived from an EMBL/GenBank/DDBJ whole genome shotgun (WGS) entry which is preliminary data.</text>
</comment>
<dbReference type="Gene3D" id="3.90.1150.200">
    <property type="match status" value="1"/>
</dbReference>
<dbReference type="OrthoDB" id="9800461at2"/>
<dbReference type="Proteomes" id="UP000294535">
    <property type="component" value="Unassembled WGS sequence"/>
</dbReference>
<proteinExistence type="predicted"/>
<dbReference type="InterPro" id="IPR014922">
    <property type="entry name" value="YdhG-like"/>
</dbReference>
<dbReference type="SUPFAM" id="SSF159888">
    <property type="entry name" value="YdhG-like"/>
    <property type="match status" value="1"/>
</dbReference>
<dbReference type="EMBL" id="SNYF01000008">
    <property type="protein sequence ID" value="TDQ15087.1"/>
    <property type="molecule type" value="Genomic_DNA"/>
</dbReference>
<dbReference type="Pfam" id="PF08818">
    <property type="entry name" value="DUF1801"/>
    <property type="match status" value="1"/>
</dbReference>
<dbReference type="PIRSF" id="PIRSF021308">
    <property type="entry name" value="UCP021308"/>
    <property type="match status" value="1"/>
</dbReference>
<feature type="domain" description="YdhG-like" evidence="1">
    <location>
        <begin position="32"/>
        <end position="128"/>
    </location>
</feature>
<sequence length="209" mass="23981">MSQPNPQVDQFLIEGCMRCSKGGTPACKVHQWTSILENLRQILLETELVEERKWGVPTYTLNGKNVLMLGVFNESCVLSFLKGILLEDKQGLLEFPGPNSQQAKVFRFTDLEQFHRWEKEIRDFVSQTIQIEKQGKKVEATRKSGTEIPDELAQKFEEHEGLEKAFFALTPGRQRGYLIHFTGAKQAETRLSRIEKCVEKIFQGKGMMD</sequence>
<dbReference type="AlphaFoldDB" id="A0A4R6T5X7"/>
<reference evidence="2 3" key="1">
    <citation type="submission" date="2019-03" db="EMBL/GenBank/DDBJ databases">
        <title>Genomic Encyclopedia of Type Strains, Phase III (KMG-III): the genomes of soil and plant-associated and newly described type strains.</title>
        <authorList>
            <person name="Whitman W."/>
        </authorList>
    </citation>
    <scope>NUCLEOTIDE SEQUENCE [LARGE SCALE GENOMIC DNA]</scope>
    <source>
        <strain evidence="2 3">CECT 8446</strain>
    </source>
</reference>
<evidence type="ECO:0000313" key="2">
    <source>
        <dbReference type="EMBL" id="TDQ15087.1"/>
    </source>
</evidence>